<protein>
    <recommendedName>
        <fullName evidence="9">Beta-ketoacyl-[acyl-carrier-protein] synthase III</fullName>
        <shortName evidence="9">Beta-ketoacyl-ACP synthase III</shortName>
        <shortName evidence="9">KAS III</shortName>
        <ecNumber evidence="9">2.3.1.180</ecNumber>
    </recommendedName>
    <alternativeName>
        <fullName evidence="9">3-oxoacyl-[acyl-carrier-protein] synthase 3</fullName>
    </alternativeName>
    <alternativeName>
        <fullName evidence="9">3-oxoacyl-[acyl-carrier-protein] synthase III</fullName>
    </alternativeName>
</protein>
<evidence type="ECO:0000259" key="10">
    <source>
        <dbReference type="Pfam" id="PF08541"/>
    </source>
</evidence>
<proteinExistence type="inferred from homology"/>
<keyword evidence="2 9" id="KW-0963">Cytoplasm</keyword>
<dbReference type="Proteomes" id="UP001596523">
    <property type="component" value="Unassembled WGS sequence"/>
</dbReference>
<keyword evidence="8 9" id="KW-0012">Acyltransferase</keyword>
<evidence type="ECO:0000256" key="3">
    <source>
        <dbReference type="ARBA" id="ARBA00022516"/>
    </source>
</evidence>
<feature type="region of interest" description="ACP-binding" evidence="9">
    <location>
        <begin position="241"/>
        <end position="245"/>
    </location>
</feature>
<dbReference type="NCBIfam" id="NF006829">
    <property type="entry name" value="PRK09352.1"/>
    <property type="match status" value="1"/>
</dbReference>
<dbReference type="RefSeq" id="WP_381835719.1">
    <property type="nucleotide sequence ID" value="NZ_JBHTCF010000014.1"/>
</dbReference>
<feature type="domain" description="Beta-ketoacyl-[acyl-carrier-protein] synthase III N-terminal" evidence="11">
    <location>
        <begin position="106"/>
        <end position="186"/>
    </location>
</feature>
<evidence type="ECO:0000256" key="7">
    <source>
        <dbReference type="ARBA" id="ARBA00023160"/>
    </source>
</evidence>
<dbReference type="InterPro" id="IPR004655">
    <property type="entry name" value="FabH"/>
</dbReference>
<dbReference type="PANTHER" id="PTHR34069">
    <property type="entry name" value="3-OXOACYL-[ACYL-CARRIER-PROTEIN] SYNTHASE 3"/>
    <property type="match status" value="1"/>
</dbReference>
<keyword evidence="9" id="KW-0511">Multifunctional enzyme</keyword>
<comment type="subcellular location">
    <subcellularLocation>
        <location evidence="9">Cytoplasm</location>
    </subcellularLocation>
</comment>
<feature type="domain" description="Beta-ketoacyl-[acyl-carrier-protein] synthase III C-terminal" evidence="10">
    <location>
        <begin position="224"/>
        <end position="313"/>
    </location>
</feature>
<dbReference type="InterPro" id="IPR013747">
    <property type="entry name" value="ACP_syn_III_C"/>
</dbReference>
<name>A0ABW2JRM9_9ACTN</name>
<evidence type="ECO:0000256" key="8">
    <source>
        <dbReference type="ARBA" id="ARBA00023315"/>
    </source>
</evidence>
<comment type="catalytic activity">
    <reaction evidence="9">
        <text>malonyl-[ACP] + acetyl-CoA + H(+) = 3-oxobutanoyl-[ACP] + CO2 + CoA</text>
        <dbReference type="Rhea" id="RHEA:12080"/>
        <dbReference type="Rhea" id="RHEA-COMP:9623"/>
        <dbReference type="Rhea" id="RHEA-COMP:9625"/>
        <dbReference type="ChEBI" id="CHEBI:15378"/>
        <dbReference type="ChEBI" id="CHEBI:16526"/>
        <dbReference type="ChEBI" id="CHEBI:57287"/>
        <dbReference type="ChEBI" id="CHEBI:57288"/>
        <dbReference type="ChEBI" id="CHEBI:78449"/>
        <dbReference type="ChEBI" id="CHEBI:78450"/>
        <dbReference type="EC" id="2.3.1.180"/>
    </reaction>
</comment>
<evidence type="ECO:0000256" key="5">
    <source>
        <dbReference type="ARBA" id="ARBA00022832"/>
    </source>
</evidence>
<keyword evidence="5 9" id="KW-0276">Fatty acid metabolism</keyword>
<dbReference type="Pfam" id="PF08541">
    <property type="entry name" value="ACP_syn_III_C"/>
    <property type="match status" value="1"/>
</dbReference>
<dbReference type="NCBIfam" id="TIGR00747">
    <property type="entry name" value="fabH"/>
    <property type="match status" value="1"/>
</dbReference>
<comment type="pathway">
    <text evidence="9">Lipid metabolism; fatty acid biosynthesis.</text>
</comment>
<dbReference type="Gene3D" id="3.40.47.10">
    <property type="match status" value="1"/>
</dbReference>
<comment type="caution">
    <text evidence="12">The sequence shown here is derived from an EMBL/GenBank/DDBJ whole genome shotgun (WGS) entry which is preliminary data.</text>
</comment>
<dbReference type="Pfam" id="PF08545">
    <property type="entry name" value="ACP_syn_III"/>
    <property type="match status" value="1"/>
</dbReference>
<comment type="subunit">
    <text evidence="9">Homodimer.</text>
</comment>
<sequence length="323" mass="33323">MNHSAVLAGLGTCMPGAVITNAELERRLDTSDDWIVARTGIRERRIARGGTTVLDLAREAGRCALASAGEEDVQAVVLATTTPYRPCPAMAPELAAQLGLPGVAAYDISAVCSGALYGIANAAGLIAAGVAERVLLVCAETYSTILDPDDRATAVIFGDGAGAAVLRRGDPSEKGAILALDLGSDGRQAELIARDPDTGHFRMDGSAVYRMAARTFCATARQVLAKTGWSVDDVHAYVPHQANQRITDAVVKELGLTPQAAVSNIDKVGNTSAASILLALADGSRAGRPAAGHRTLLAAMGGGLTWGSATLVWPQLDALSVEL</sequence>
<accession>A0ABW2JRM9</accession>
<dbReference type="EC" id="2.3.1.180" evidence="9"/>
<dbReference type="PANTHER" id="PTHR34069:SF2">
    <property type="entry name" value="BETA-KETOACYL-[ACYL-CARRIER-PROTEIN] SYNTHASE III"/>
    <property type="match status" value="1"/>
</dbReference>
<comment type="domain">
    <text evidence="9">The last Arg residue of the ACP-binding site is essential for the weak association between ACP/AcpP and FabH.</text>
</comment>
<dbReference type="SUPFAM" id="SSF53901">
    <property type="entry name" value="Thiolase-like"/>
    <property type="match status" value="1"/>
</dbReference>
<feature type="active site" evidence="9">
    <location>
        <position position="270"/>
    </location>
</feature>
<keyword evidence="7 9" id="KW-0275">Fatty acid biosynthesis</keyword>
<dbReference type="InterPro" id="IPR013751">
    <property type="entry name" value="ACP_syn_III_N"/>
</dbReference>
<evidence type="ECO:0000256" key="4">
    <source>
        <dbReference type="ARBA" id="ARBA00022679"/>
    </source>
</evidence>
<keyword evidence="6 9" id="KW-0443">Lipid metabolism</keyword>
<dbReference type="HAMAP" id="MF_01815">
    <property type="entry name" value="FabH"/>
    <property type="match status" value="1"/>
</dbReference>
<comment type="similarity">
    <text evidence="1 9">Belongs to the thiolase-like superfamily. FabH family.</text>
</comment>
<comment type="function">
    <text evidence="9">Catalyzes the condensation reaction of fatty acid synthesis by the addition to an acyl acceptor of two carbons from malonyl-ACP. Catalyzes the first condensation reaction which initiates fatty acid synthesis and may therefore play a role in governing the total rate of fatty acid production. Possesses both acetoacetyl-ACP synthase and acetyl transacylase activities. Its substrate specificity determines the biosynthesis of branched-chain and/or straight-chain of fatty acids.</text>
</comment>
<keyword evidence="13" id="KW-1185">Reference proteome</keyword>
<evidence type="ECO:0000256" key="2">
    <source>
        <dbReference type="ARBA" id="ARBA00022490"/>
    </source>
</evidence>
<evidence type="ECO:0000313" key="12">
    <source>
        <dbReference type="EMBL" id="MFC7308063.1"/>
    </source>
</evidence>
<evidence type="ECO:0000256" key="1">
    <source>
        <dbReference type="ARBA" id="ARBA00008642"/>
    </source>
</evidence>
<gene>
    <name evidence="9" type="primary">fabH</name>
    <name evidence="12" type="ORF">ACFQVC_28020</name>
</gene>
<organism evidence="12 13">
    <name type="scientific">Streptomyces monticola</name>
    <dbReference type="NCBI Taxonomy" id="2666263"/>
    <lineage>
        <taxon>Bacteria</taxon>
        <taxon>Bacillati</taxon>
        <taxon>Actinomycetota</taxon>
        <taxon>Actinomycetes</taxon>
        <taxon>Kitasatosporales</taxon>
        <taxon>Streptomycetaceae</taxon>
        <taxon>Streptomyces</taxon>
    </lineage>
</organism>
<keyword evidence="3 9" id="KW-0444">Lipid biosynthesis</keyword>
<dbReference type="InterPro" id="IPR016039">
    <property type="entry name" value="Thiolase-like"/>
</dbReference>
<evidence type="ECO:0000256" key="6">
    <source>
        <dbReference type="ARBA" id="ARBA00023098"/>
    </source>
</evidence>
<feature type="active site" evidence="9">
    <location>
        <position position="240"/>
    </location>
</feature>
<evidence type="ECO:0000256" key="9">
    <source>
        <dbReference type="HAMAP-Rule" id="MF_01815"/>
    </source>
</evidence>
<dbReference type="EMBL" id="JBHTCF010000014">
    <property type="protein sequence ID" value="MFC7308063.1"/>
    <property type="molecule type" value="Genomic_DNA"/>
</dbReference>
<keyword evidence="4 9" id="KW-0808">Transferase</keyword>
<dbReference type="GO" id="GO:0033818">
    <property type="term" value="F:beta-ketoacyl-acyl-carrier-protein synthase III activity"/>
    <property type="evidence" value="ECO:0007669"/>
    <property type="project" value="UniProtKB-EC"/>
</dbReference>
<dbReference type="CDD" id="cd00830">
    <property type="entry name" value="KAS_III"/>
    <property type="match status" value="1"/>
</dbReference>
<feature type="active site" evidence="9">
    <location>
        <position position="112"/>
    </location>
</feature>
<reference evidence="13" key="1">
    <citation type="journal article" date="2019" name="Int. J. Syst. Evol. Microbiol.">
        <title>The Global Catalogue of Microorganisms (GCM) 10K type strain sequencing project: providing services to taxonomists for standard genome sequencing and annotation.</title>
        <authorList>
            <consortium name="The Broad Institute Genomics Platform"/>
            <consortium name="The Broad Institute Genome Sequencing Center for Infectious Disease"/>
            <person name="Wu L."/>
            <person name="Ma J."/>
        </authorList>
    </citation>
    <scope>NUCLEOTIDE SEQUENCE [LARGE SCALE GENOMIC DNA]</scope>
    <source>
        <strain evidence="13">SYNS20</strain>
    </source>
</reference>
<evidence type="ECO:0000313" key="13">
    <source>
        <dbReference type="Proteomes" id="UP001596523"/>
    </source>
</evidence>
<evidence type="ECO:0000259" key="11">
    <source>
        <dbReference type="Pfam" id="PF08545"/>
    </source>
</evidence>